<dbReference type="Proteomes" id="UP000077339">
    <property type="component" value="Unassembled WGS sequence"/>
</dbReference>
<dbReference type="OrthoDB" id="9805159at2"/>
<dbReference type="RefSeq" id="WP_068345481.1">
    <property type="nucleotide sequence ID" value="NZ_JFHK01000002.1"/>
</dbReference>
<protein>
    <submittedName>
        <fullName evidence="2">Maltodextrin glycosyltransferase</fullName>
    </submittedName>
</protein>
<comment type="caution">
    <text evidence="2">The sequence shown here is derived from an EMBL/GenBank/DDBJ whole genome shotgun (WGS) entry which is preliminary data.</text>
</comment>
<dbReference type="SUPFAM" id="SSF51445">
    <property type="entry name" value="(Trans)glycosidases"/>
    <property type="match status" value="1"/>
</dbReference>
<dbReference type="InterPro" id="IPR006047">
    <property type="entry name" value="GH13_cat_dom"/>
</dbReference>
<dbReference type="SMART" id="SM00642">
    <property type="entry name" value="Aamy"/>
    <property type="match status" value="1"/>
</dbReference>
<keyword evidence="3" id="KW-1185">Reference proteome</keyword>
<dbReference type="Gene3D" id="3.20.20.80">
    <property type="entry name" value="Glycosidases"/>
    <property type="match status" value="1"/>
</dbReference>
<dbReference type="PANTHER" id="PTHR10357:SF179">
    <property type="entry name" value="NEUTRAL AND BASIC AMINO ACID TRANSPORT PROTEIN RBAT"/>
    <property type="match status" value="1"/>
</dbReference>
<accession>A0A176K487</accession>
<dbReference type="STRING" id="1453497.AT15_03180"/>
<organism evidence="2 3">
    <name type="scientific">Kosmotoga arenicorallina S304</name>
    <dbReference type="NCBI Taxonomy" id="1453497"/>
    <lineage>
        <taxon>Bacteria</taxon>
        <taxon>Thermotogati</taxon>
        <taxon>Thermotogota</taxon>
        <taxon>Thermotogae</taxon>
        <taxon>Kosmotogales</taxon>
        <taxon>Kosmotogaceae</taxon>
        <taxon>Kosmotoga</taxon>
    </lineage>
</organism>
<dbReference type="GO" id="GO:0004556">
    <property type="term" value="F:alpha-amylase activity"/>
    <property type="evidence" value="ECO:0007669"/>
    <property type="project" value="TreeGrafter"/>
</dbReference>
<dbReference type="CDD" id="cd11335">
    <property type="entry name" value="AmyAc_MTase_N"/>
    <property type="match status" value="1"/>
</dbReference>
<gene>
    <name evidence="2" type="ORF">AT15_03180</name>
</gene>
<evidence type="ECO:0000313" key="3">
    <source>
        <dbReference type="Proteomes" id="UP000077339"/>
    </source>
</evidence>
<name>A0A176K487_9BACT</name>
<dbReference type="GO" id="GO:0016740">
    <property type="term" value="F:transferase activity"/>
    <property type="evidence" value="ECO:0007669"/>
    <property type="project" value="UniProtKB-KW"/>
</dbReference>
<dbReference type="PATRIC" id="fig|1453497.3.peg.626"/>
<dbReference type="EMBL" id="JFHK01000002">
    <property type="protein sequence ID" value="OAA31842.1"/>
    <property type="molecule type" value="Genomic_DNA"/>
</dbReference>
<dbReference type="AlphaFoldDB" id="A0A176K487"/>
<dbReference type="PANTHER" id="PTHR10357">
    <property type="entry name" value="ALPHA-AMYLASE FAMILY MEMBER"/>
    <property type="match status" value="1"/>
</dbReference>
<feature type="domain" description="Glycosyl hydrolase family 13 catalytic" evidence="1">
    <location>
        <begin position="102"/>
        <end position="550"/>
    </location>
</feature>
<dbReference type="InterPro" id="IPR017853">
    <property type="entry name" value="GH"/>
</dbReference>
<evidence type="ECO:0000313" key="2">
    <source>
        <dbReference type="EMBL" id="OAA31842.1"/>
    </source>
</evidence>
<dbReference type="Pfam" id="PF00128">
    <property type="entry name" value="Alpha-amylase"/>
    <property type="match status" value="1"/>
</dbReference>
<sequence>MYLKRVKSLLDERAEFGTVNFSIPREWFPPRYEGTVKLSGKWIFVNPYEFGSSICSFILSKGKEGVNYLQSLSKINKETTPDWINKSNIYGAFIRTTAAYGHLHPDQFEPIDSEGYTESGTILKMIFMLPYLSSMGFDAIYFLPVTKYSDLFKKGEVGSPYSVKNVFEIDPRYHDSLLDGMKVDEEFKAFIEAAHILGMRVILDFIPRTAARDSEFILDHPEWFYWIDVSELKNYAPPKIPELGFEIPSSENLEIIYNNRQVKRHLKKFKLPPNVSDPEKWDNFVASNRNNPEFLNELAKTFKVITPPGFSDWVNDNQPTWDDITFLRFYHDHPTEATNFLKDPSSQAPYVLYDVIKASLFPGKKPVKELWKTIENIMPYFNRTFGVDAARLDMGHALPVELERSIVQKAHKTDPAFAVIAEELVMDNDEKSKNSGYSGILGNTWWMEPRIEEGKLKELCYRVLPTLKIPALGAAETPDTPRAATRKGGKLFSKFATALNFFLPNAIPFVNSGQEIFEIQPMNLGLDNSEDGKYVLPRDDRFYGKLAFFDHYALHWNSNDNMIKLISHLSKVRAENIDLIAPEHLRTLFEDDLKLIGYLYWNTKRGLLILANADLYNSREISIDLGYYTWKGKHDVRWRFRNYRDDNSLWKIAGILSVTLSPGEVMIATIE</sequence>
<keyword evidence="2" id="KW-0808">Transferase</keyword>
<evidence type="ECO:0000259" key="1">
    <source>
        <dbReference type="SMART" id="SM00642"/>
    </source>
</evidence>
<reference evidence="2 3" key="1">
    <citation type="submission" date="2014-02" db="EMBL/GenBank/DDBJ databases">
        <title>Kosmotoga genome sequencing.</title>
        <authorList>
            <person name="Pollo S.M."/>
            <person name="Charchuk R."/>
            <person name="Nesbo C.L."/>
        </authorList>
    </citation>
    <scope>NUCLEOTIDE SEQUENCE [LARGE SCALE GENOMIC DNA]</scope>
    <source>
        <strain evidence="2 3">S304</strain>
    </source>
</reference>
<dbReference type="GO" id="GO:0009313">
    <property type="term" value="P:oligosaccharide catabolic process"/>
    <property type="evidence" value="ECO:0007669"/>
    <property type="project" value="TreeGrafter"/>
</dbReference>
<proteinExistence type="predicted"/>